<dbReference type="GO" id="GO:0006355">
    <property type="term" value="P:regulation of DNA-templated transcription"/>
    <property type="evidence" value="ECO:0007669"/>
    <property type="project" value="InterPro"/>
</dbReference>
<dbReference type="SUPFAM" id="SSF46894">
    <property type="entry name" value="C-terminal effector domain of the bipartite response regulators"/>
    <property type="match status" value="1"/>
</dbReference>
<reference evidence="3 4" key="1">
    <citation type="submission" date="2020-04" db="EMBL/GenBank/DDBJ databases">
        <title>Complete genome of a Psychrophilic, Marine, Gas Vacuolate Bacterium Polaromonas vacuolata KCTC 22033T.</title>
        <authorList>
            <person name="Hwang K."/>
            <person name="Kim K.M."/>
        </authorList>
    </citation>
    <scope>NUCLEOTIDE SEQUENCE [LARGE SCALE GENOMIC DNA]</scope>
    <source>
        <strain evidence="3 4">KCTC 22033</strain>
    </source>
</reference>
<evidence type="ECO:0000313" key="4">
    <source>
        <dbReference type="Proteomes" id="UP000502041"/>
    </source>
</evidence>
<dbReference type="InterPro" id="IPR000792">
    <property type="entry name" value="Tscrpt_reg_LuxR_C"/>
</dbReference>
<dbReference type="EMBL" id="CP051461">
    <property type="protein sequence ID" value="QJC55957.1"/>
    <property type="molecule type" value="Genomic_DNA"/>
</dbReference>
<dbReference type="RefSeq" id="WP_168921740.1">
    <property type="nucleotide sequence ID" value="NZ_CP051461.1"/>
</dbReference>
<organism evidence="3 4">
    <name type="scientific">Polaromonas vacuolata</name>
    <dbReference type="NCBI Taxonomy" id="37448"/>
    <lineage>
        <taxon>Bacteria</taxon>
        <taxon>Pseudomonadati</taxon>
        <taxon>Pseudomonadota</taxon>
        <taxon>Betaproteobacteria</taxon>
        <taxon>Burkholderiales</taxon>
        <taxon>Comamonadaceae</taxon>
        <taxon>Polaromonas</taxon>
    </lineage>
</organism>
<evidence type="ECO:0000259" key="2">
    <source>
        <dbReference type="SMART" id="SM00421"/>
    </source>
</evidence>
<dbReference type="InterPro" id="IPR036388">
    <property type="entry name" value="WH-like_DNA-bd_sf"/>
</dbReference>
<accession>A0A6H2H860</accession>
<gene>
    <name evidence="3" type="primary">csgD</name>
    <name evidence="3" type="ORF">HC248_01241</name>
</gene>
<keyword evidence="1" id="KW-0238">DNA-binding</keyword>
<name>A0A6H2H860_9BURK</name>
<keyword evidence="4" id="KW-1185">Reference proteome</keyword>
<protein>
    <submittedName>
        <fullName evidence="3">CsgBAC operon transcriptional regulatory protein</fullName>
    </submittedName>
</protein>
<dbReference type="InterPro" id="IPR016032">
    <property type="entry name" value="Sig_transdc_resp-reg_C-effctor"/>
</dbReference>
<proteinExistence type="predicted"/>
<dbReference type="Pfam" id="PF00196">
    <property type="entry name" value="GerE"/>
    <property type="match status" value="1"/>
</dbReference>
<dbReference type="PANTHER" id="PTHR43214">
    <property type="entry name" value="TWO-COMPONENT RESPONSE REGULATOR"/>
    <property type="match status" value="1"/>
</dbReference>
<feature type="domain" description="HTH luxR-type" evidence="2">
    <location>
        <begin position="58"/>
        <end position="115"/>
    </location>
</feature>
<dbReference type="GO" id="GO:0003677">
    <property type="term" value="F:DNA binding"/>
    <property type="evidence" value="ECO:0007669"/>
    <property type="project" value="UniProtKB-KW"/>
</dbReference>
<dbReference type="SMART" id="SM00421">
    <property type="entry name" value="HTH_LUXR"/>
    <property type="match status" value="1"/>
</dbReference>
<sequence length="172" mass="18784">MLNITTPSHGHFACDSVIENSLSSSVGARHQTNAKHSQTNAKQKILKVDKTLKAKATARPLSSIEIDLLNALHTGASNRKIALERGKSTYTVRNQLSTLYAKIGVTNRIQALVWLQTSTASLVPIDERACNALEKKEEDCAFNCLTFDLLNLHNIFGKPIVVLPLSCGRDSS</sequence>
<dbReference type="Proteomes" id="UP000502041">
    <property type="component" value="Chromosome"/>
</dbReference>
<dbReference type="Gene3D" id="1.10.10.10">
    <property type="entry name" value="Winged helix-like DNA-binding domain superfamily/Winged helix DNA-binding domain"/>
    <property type="match status" value="1"/>
</dbReference>
<dbReference type="KEGG" id="pvac:HC248_01241"/>
<dbReference type="InterPro" id="IPR039420">
    <property type="entry name" value="WalR-like"/>
</dbReference>
<evidence type="ECO:0000256" key="1">
    <source>
        <dbReference type="ARBA" id="ARBA00023125"/>
    </source>
</evidence>
<dbReference type="AlphaFoldDB" id="A0A6H2H860"/>
<evidence type="ECO:0000313" key="3">
    <source>
        <dbReference type="EMBL" id="QJC55957.1"/>
    </source>
</evidence>